<name>A0A931IFZ2_9NOCA</name>
<proteinExistence type="predicted"/>
<dbReference type="Proteomes" id="UP000655751">
    <property type="component" value="Unassembled WGS sequence"/>
</dbReference>
<dbReference type="InterPro" id="IPR045660">
    <property type="entry name" value="DUF6390"/>
</dbReference>
<evidence type="ECO:0000313" key="1">
    <source>
        <dbReference type="EMBL" id="MBH0780834.1"/>
    </source>
</evidence>
<gene>
    <name evidence="1" type="ORF">IT779_31640</name>
</gene>
<protein>
    <submittedName>
        <fullName evidence="1">Uncharacterized protein</fullName>
    </submittedName>
</protein>
<dbReference type="AlphaFoldDB" id="A0A931IFZ2"/>
<organism evidence="1 2">
    <name type="scientific">Nocardia bovistercoris</name>
    <dbReference type="NCBI Taxonomy" id="2785916"/>
    <lineage>
        <taxon>Bacteria</taxon>
        <taxon>Bacillati</taxon>
        <taxon>Actinomycetota</taxon>
        <taxon>Actinomycetes</taxon>
        <taxon>Mycobacteriales</taxon>
        <taxon>Nocardiaceae</taxon>
        <taxon>Nocardia</taxon>
    </lineage>
</organism>
<sequence>MTPTPERPDPGADLFARFAYAPNDLGYCGPPDATALASGSPERIRAAAHRFTGAWPYLAVMAEMTGIADPLDERLVRAYWLGGGMGADLDGARFLDGLLARIGPVAGPYWHHLTADLTPEAAPNHAFHVFAVYPWSRLLGRGPQPLHVLDSCRITWGTVLTRTDCEVEVSAQQLLWDGRSLYLSEPRPTRAVLDPIPPTLATHAEPGDRVAIHWGRVCAHLDHAQVENLAAATTRQLAATNRRLTDTSGPAR</sequence>
<dbReference type="EMBL" id="JADMLG010000018">
    <property type="protein sequence ID" value="MBH0780834.1"/>
    <property type="molecule type" value="Genomic_DNA"/>
</dbReference>
<comment type="caution">
    <text evidence="1">The sequence shown here is derived from an EMBL/GenBank/DDBJ whole genome shotgun (WGS) entry which is preliminary data.</text>
</comment>
<reference evidence="1" key="1">
    <citation type="submission" date="2020-11" db="EMBL/GenBank/DDBJ databases">
        <title>Nocardia NEAU-351.nov., a novel actinomycete isolated from the cow dung.</title>
        <authorList>
            <person name="Zhang X."/>
        </authorList>
    </citation>
    <scope>NUCLEOTIDE SEQUENCE</scope>
    <source>
        <strain evidence="1">NEAU-351</strain>
    </source>
</reference>
<keyword evidence="2" id="KW-1185">Reference proteome</keyword>
<dbReference type="Pfam" id="PF19927">
    <property type="entry name" value="DUF6390"/>
    <property type="match status" value="1"/>
</dbReference>
<accession>A0A931IFZ2</accession>
<dbReference type="RefSeq" id="WP_196153142.1">
    <property type="nucleotide sequence ID" value="NZ_JADMLG010000018.1"/>
</dbReference>
<evidence type="ECO:0000313" key="2">
    <source>
        <dbReference type="Proteomes" id="UP000655751"/>
    </source>
</evidence>